<reference evidence="2 3" key="1">
    <citation type="submission" date="2024-04" db="EMBL/GenBank/DDBJ databases">
        <authorList>
            <person name="Rising A."/>
            <person name="Reimegard J."/>
            <person name="Sonavane S."/>
            <person name="Akerstrom W."/>
            <person name="Nylinder S."/>
            <person name="Hedman E."/>
            <person name="Kallberg Y."/>
        </authorList>
    </citation>
    <scope>NUCLEOTIDE SEQUENCE [LARGE SCALE GENOMIC DNA]</scope>
</reference>
<name>A0AAV2BQP2_9ARAC</name>
<gene>
    <name evidence="2" type="ORF">LARSCL_LOCUS20754</name>
</gene>
<dbReference type="AlphaFoldDB" id="A0AAV2BQP2"/>
<dbReference type="InterPro" id="IPR016161">
    <property type="entry name" value="Ald_DH/histidinol_DH"/>
</dbReference>
<comment type="caution">
    <text evidence="2">The sequence shown here is derived from an EMBL/GenBank/DDBJ whole genome shotgun (WGS) entry which is preliminary data.</text>
</comment>
<sequence>MNVSSNLSKEEQIKIMEFFQSMADSPGIHSEKLAKDWLETHSNCFAGFVDNKWLAALETKVQICNPYTGERYADVSLPSPEILGDAVVSSAKGFNLWKSLTGYQRSEYLLKIASKIEEYVDLFGLVECIASGKTLHRVKTKDLPNLIQSFNYYSNWAKLHEEKDGYTGAGVVCVIVEDYNEPCLRISWKISSILAAGNAVLLLVDLKSCFSAFLLAELCLLSGLPPGVLNVLPIDGSTLTDLPNVNKIVFSGTLHTSNKIMEMASLQGIPFEISVSRQPLVIVYENADLHSAADGILEILHHSDTRSERSGCKVFIQASVQRKFLQILEDKFSTISVGYNLQQVGLTCIVTKEQKEQLVDDVEEAKSQGVKVVEGPEVNAEKGQFRATLLENVPITSTLYRQAGSGPIIITTTFRTVKESISMFNYNKLGCDVSIWSEKLTLALEVANQLRTGTVWVNSQNIFDACAVYGGAGLGSNSLEGGKEAFLQHLNVGVSETKKYTKTDAEQEIKLYGKDSLCGSSIKNNTQIKFNFELHIGGSYKKPSDNTYLIVSDTRKLPYAYIANGTSSDIHAAVSSASAIQPKWESQSKYKISDILRKAAIALAKRKEEFVGLLHNLTGEESAACSEEVEGSISRLHYWSVYIATSGGELVDTLIYGRVLKDRFPRGVIGIQSPDQKPFLSFITLVSSAIAFGNAVVAIPSENCSIPALKMCEVSIQEDFSIIRRPKWCGECCHWI</sequence>
<dbReference type="Gene3D" id="3.40.605.10">
    <property type="entry name" value="Aldehyde Dehydrogenase, Chain A, domain 1"/>
    <property type="match status" value="2"/>
</dbReference>
<evidence type="ECO:0000313" key="3">
    <source>
        <dbReference type="Proteomes" id="UP001497382"/>
    </source>
</evidence>
<dbReference type="GO" id="GO:0016620">
    <property type="term" value="F:oxidoreductase activity, acting on the aldehyde or oxo group of donors, NAD or NADP as acceptor"/>
    <property type="evidence" value="ECO:0007669"/>
    <property type="project" value="InterPro"/>
</dbReference>
<proteinExistence type="predicted"/>
<evidence type="ECO:0000313" key="2">
    <source>
        <dbReference type="EMBL" id="CAL1298235.1"/>
    </source>
</evidence>
<dbReference type="Gene3D" id="3.40.309.10">
    <property type="entry name" value="Aldehyde Dehydrogenase, Chain A, domain 2"/>
    <property type="match status" value="1"/>
</dbReference>
<dbReference type="Proteomes" id="UP001497382">
    <property type="component" value="Unassembled WGS sequence"/>
</dbReference>
<feature type="domain" description="Aldehyde dehydrogenase" evidence="1">
    <location>
        <begin position="55"/>
        <end position="491"/>
    </location>
</feature>
<dbReference type="InterPro" id="IPR016162">
    <property type="entry name" value="Ald_DH_N"/>
</dbReference>
<feature type="domain" description="Aldehyde dehydrogenase" evidence="1">
    <location>
        <begin position="546"/>
        <end position="714"/>
    </location>
</feature>
<accession>A0AAV2BQP2</accession>
<dbReference type="InterPro" id="IPR015590">
    <property type="entry name" value="Aldehyde_DH_dom"/>
</dbReference>
<dbReference type="EMBL" id="CAXIEN010000457">
    <property type="protein sequence ID" value="CAL1298235.1"/>
    <property type="molecule type" value="Genomic_DNA"/>
</dbReference>
<dbReference type="InterPro" id="IPR016163">
    <property type="entry name" value="Ald_DH_C"/>
</dbReference>
<organism evidence="2 3">
    <name type="scientific">Larinioides sclopetarius</name>
    <dbReference type="NCBI Taxonomy" id="280406"/>
    <lineage>
        <taxon>Eukaryota</taxon>
        <taxon>Metazoa</taxon>
        <taxon>Ecdysozoa</taxon>
        <taxon>Arthropoda</taxon>
        <taxon>Chelicerata</taxon>
        <taxon>Arachnida</taxon>
        <taxon>Araneae</taxon>
        <taxon>Araneomorphae</taxon>
        <taxon>Entelegynae</taxon>
        <taxon>Araneoidea</taxon>
        <taxon>Araneidae</taxon>
        <taxon>Larinioides</taxon>
    </lineage>
</organism>
<evidence type="ECO:0000259" key="1">
    <source>
        <dbReference type="Pfam" id="PF00171"/>
    </source>
</evidence>
<dbReference type="SUPFAM" id="SSF53720">
    <property type="entry name" value="ALDH-like"/>
    <property type="match status" value="2"/>
</dbReference>
<dbReference type="Pfam" id="PF00171">
    <property type="entry name" value="Aldedh"/>
    <property type="match status" value="2"/>
</dbReference>
<dbReference type="PANTHER" id="PTHR11699">
    <property type="entry name" value="ALDEHYDE DEHYDROGENASE-RELATED"/>
    <property type="match status" value="1"/>
</dbReference>
<keyword evidence="3" id="KW-1185">Reference proteome</keyword>
<protein>
    <recommendedName>
        <fullName evidence="1">Aldehyde dehydrogenase domain-containing protein</fullName>
    </recommendedName>
</protein>